<keyword evidence="12" id="KW-1185">Reference proteome</keyword>
<comment type="caution">
    <text evidence="11">The sequence shown here is derived from an EMBL/GenBank/DDBJ whole genome shotgun (WGS) entry which is preliminary data.</text>
</comment>
<evidence type="ECO:0000313" key="11">
    <source>
        <dbReference type="EMBL" id="KAF4622357.1"/>
    </source>
</evidence>
<feature type="domain" description="Peptidase S53" evidence="10">
    <location>
        <begin position="220"/>
        <end position="536"/>
    </location>
</feature>
<feature type="binding site" evidence="8">
    <location>
        <position position="519"/>
    </location>
    <ligand>
        <name>Ca(2+)</name>
        <dbReference type="ChEBI" id="CHEBI:29108"/>
    </ligand>
</feature>
<proteinExistence type="predicted"/>
<dbReference type="InterPro" id="IPR050819">
    <property type="entry name" value="Tripeptidyl-peptidase_I"/>
</dbReference>
<dbReference type="InterPro" id="IPR036852">
    <property type="entry name" value="Peptidase_S8/S53_dom_sf"/>
</dbReference>
<evidence type="ECO:0000256" key="7">
    <source>
        <dbReference type="ARBA" id="ARBA00023145"/>
    </source>
</evidence>
<feature type="binding site" evidence="8">
    <location>
        <position position="498"/>
    </location>
    <ligand>
        <name>Ca(2+)</name>
        <dbReference type="ChEBI" id="CHEBI:29108"/>
    </ligand>
</feature>
<keyword evidence="2" id="KW-0645">Protease</keyword>
<keyword evidence="3 8" id="KW-0479">Metal-binding</keyword>
<evidence type="ECO:0000256" key="2">
    <source>
        <dbReference type="ARBA" id="ARBA00022670"/>
    </source>
</evidence>
<keyword evidence="7" id="KW-0865">Zymogen</keyword>
<evidence type="ECO:0000259" key="10">
    <source>
        <dbReference type="PROSITE" id="PS51695"/>
    </source>
</evidence>
<dbReference type="PANTHER" id="PTHR14218">
    <property type="entry name" value="PROTEASE S8 TRIPEPTIDYL PEPTIDASE I CLN2"/>
    <property type="match status" value="1"/>
</dbReference>
<feature type="binding site" evidence="8">
    <location>
        <position position="499"/>
    </location>
    <ligand>
        <name>Ca(2+)</name>
        <dbReference type="ChEBI" id="CHEBI:29108"/>
    </ligand>
</feature>
<keyword evidence="4" id="KW-0378">Hydrolase</keyword>
<feature type="signal peptide" evidence="9">
    <location>
        <begin position="1"/>
        <end position="16"/>
    </location>
</feature>
<dbReference type="InterPro" id="IPR015366">
    <property type="entry name" value="S53_propep"/>
</dbReference>
<comment type="subcellular location">
    <subcellularLocation>
        <location evidence="1">Secreted</location>
        <location evidence="1">Extracellular space</location>
    </subcellularLocation>
</comment>
<evidence type="ECO:0000256" key="1">
    <source>
        <dbReference type="ARBA" id="ARBA00004239"/>
    </source>
</evidence>
<dbReference type="AlphaFoldDB" id="A0A8H4R5Z2"/>
<keyword evidence="5" id="KW-0720">Serine protease</keyword>
<name>A0A8H4R5Z2_9AGAR</name>
<dbReference type="GO" id="GO:0008240">
    <property type="term" value="F:tripeptidyl-peptidase activity"/>
    <property type="evidence" value="ECO:0007669"/>
    <property type="project" value="TreeGrafter"/>
</dbReference>
<dbReference type="Pfam" id="PF09286">
    <property type="entry name" value="Pro-kuma_activ"/>
    <property type="match status" value="1"/>
</dbReference>
<dbReference type="GO" id="GO:0006508">
    <property type="term" value="P:proteolysis"/>
    <property type="evidence" value="ECO:0007669"/>
    <property type="project" value="UniProtKB-KW"/>
</dbReference>
<gene>
    <name evidence="11" type="ORF">D9613_009510</name>
</gene>
<dbReference type="InterPro" id="IPR030400">
    <property type="entry name" value="Sedolisin_dom"/>
</dbReference>
<sequence>MLWFSFFFLVVQFVSASTSNQWSDMVEKHSWVGIPAGWRHEAAAPASHVFNIKIGLKQQGIEELIENLMEISDPTHVRYAQHLSREEANAFMAPHPDSIVAVDEWLEFHGIDPSSAQRSRAGDWITVTVSVEQAEKMLGTKYDVYKHGSSGERVVRTLSYSLPQQLHAHIDVVSPTTYFSTLKTMQDINTLETDRRPLNDEVTRALPGTAAAVPSTCNTMITPTCLRDLYNTSSYVPSAVGSNQIGIAGYLDQFANFADLQTFFKAFRKDAVGSSFTIIQVNGGGNDQTDPGIQANTDIQYSTGIVFPTQNIFYSTGGSPPFTPDSQNPTNLNSPYLDLLTFLLGQETVPQTLLTSYGDDEQTVPFDYATKVCQILATFGSLGTTVVFTSGGSGCPFVTAVGATTSINPEVAFRSSGGGFSNYFSTPSYQKSAVSSFLANLGSINAGLFNKSGRAYPDVAAQGQGLQVILGGRTNSHQSALGFINPLIYSTASFGFNDITTGSNPGCGTAGFSAGVGWDPVTGLGTPNFLALQGLV</sequence>
<dbReference type="EMBL" id="JAACJL010000002">
    <property type="protein sequence ID" value="KAF4622357.1"/>
    <property type="molecule type" value="Genomic_DNA"/>
</dbReference>
<dbReference type="SUPFAM" id="SSF52743">
    <property type="entry name" value="Subtilisin-like"/>
    <property type="match status" value="1"/>
</dbReference>
<evidence type="ECO:0000256" key="5">
    <source>
        <dbReference type="ARBA" id="ARBA00022825"/>
    </source>
</evidence>
<dbReference type="Proteomes" id="UP000521872">
    <property type="component" value="Unassembled WGS sequence"/>
</dbReference>
<evidence type="ECO:0000256" key="8">
    <source>
        <dbReference type="PROSITE-ProRule" id="PRU01032"/>
    </source>
</evidence>
<reference evidence="11 12" key="1">
    <citation type="submission" date="2019-12" db="EMBL/GenBank/DDBJ databases">
        <authorList>
            <person name="Floudas D."/>
            <person name="Bentzer J."/>
            <person name="Ahren D."/>
            <person name="Johansson T."/>
            <person name="Persson P."/>
            <person name="Tunlid A."/>
        </authorList>
    </citation>
    <scope>NUCLEOTIDE SEQUENCE [LARGE SCALE GENOMIC DNA]</scope>
    <source>
        <strain evidence="11 12">CBS 102.39</strain>
    </source>
</reference>
<evidence type="ECO:0000256" key="9">
    <source>
        <dbReference type="SAM" id="SignalP"/>
    </source>
</evidence>
<evidence type="ECO:0000313" key="12">
    <source>
        <dbReference type="Proteomes" id="UP000521872"/>
    </source>
</evidence>
<dbReference type="PROSITE" id="PS51695">
    <property type="entry name" value="SEDOLISIN"/>
    <property type="match status" value="1"/>
</dbReference>
<dbReference type="SUPFAM" id="SSF54897">
    <property type="entry name" value="Protease propeptides/inhibitors"/>
    <property type="match status" value="1"/>
</dbReference>
<evidence type="ECO:0000256" key="3">
    <source>
        <dbReference type="ARBA" id="ARBA00022723"/>
    </source>
</evidence>
<dbReference type="SMART" id="SM00944">
    <property type="entry name" value="Pro-kuma_activ"/>
    <property type="match status" value="1"/>
</dbReference>
<dbReference type="CDD" id="cd11377">
    <property type="entry name" value="Pro-peptidase_S53"/>
    <property type="match status" value="1"/>
</dbReference>
<evidence type="ECO:0000256" key="4">
    <source>
        <dbReference type="ARBA" id="ARBA00022801"/>
    </source>
</evidence>
<comment type="caution">
    <text evidence="8">Lacks conserved residue(s) required for the propagation of feature annotation.</text>
</comment>
<dbReference type="GO" id="GO:0005576">
    <property type="term" value="C:extracellular region"/>
    <property type="evidence" value="ECO:0007669"/>
    <property type="project" value="UniProtKB-SubCell"/>
</dbReference>
<feature type="chain" id="PRO_5034635232" description="Peptidase S53 domain-containing protein" evidence="9">
    <location>
        <begin position="17"/>
        <end position="536"/>
    </location>
</feature>
<keyword evidence="9" id="KW-0732">Signal</keyword>
<comment type="cofactor">
    <cofactor evidence="8">
        <name>Ca(2+)</name>
        <dbReference type="ChEBI" id="CHEBI:29108"/>
    </cofactor>
    <text evidence="8">Binds 1 Ca(2+) ion per subunit.</text>
</comment>
<feature type="binding site" evidence="8">
    <location>
        <position position="517"/>
    </location>
    <ligand>
        <name>Ca(2+)</name>
        <dbReference type="ChEBI" id="CHEBI:29108"/>
    </ligand>
</feature>
<evidence type="ECO:0000256" key="6">
    <source>
        <dbReference type="ARBA" id="ARBA00022837"/>
    </source>
</evidence>
<dbReference type="GO" id="GO:0004252">
    <property type="term" value="F:serine-type endopeptidase activity"/>
    <property type="evidence" value="ECO:0007669"/>
    <property type="project" value="InterPro"/>
</dbReference>
<keyword evidence="6 8" id="KW-0106">Calcium</keyword>
<accession>A0A8H4R5Z2</accession>
<dbReference type="Gene3D" id="3.40.50.200">
    <property type="entry name" value="Peptidase S8/S53 domain"/>
    <property type="match status" value="1"/>
</dbReference>
<dbReference type="PANTHER" id="PTHR14218:SF15">
    <property type="entry name" value="TRIPEPTIDYL-PEPTIDASE 1"/>
    <property type="match status" value="1"/>
</dbReference>
<dbReference type="GO" id="GO:0046872">
    <property type="term" value="F:metal ion binding"/>
    <property type="evidence" value="ECO:0007669"/>
    <property type="project" value="UniProtKB-UniRule"/>
</dbReference>
<protein>
    <recommendedName>
        <fullName evidence="10">Peptidase S53 domain-containing protein</fullName>
    </recommendedName>
</protein>
<dbReference type="CDD" id="cd04056">
    <property type="entry name" value="Peptidases_S53"/>
    <property type="match status" value="1"/>
</dbReference>
<organism evidence="11 12">
    <name type="scientific">Agrocybe pediades</name>
    <dbReference type="NCBI Taxonomy" id="84607"/>
    <lineage>
        <taxon>Eukaryota</taxon>
        <taxon>Fungi</taxon>
        <taxon>Dikarya</taxon>
        <taxon>Basidiomycota</taxon>
        <taxon>Agaricomycotina</taxon>
        <taxon>Agaricomycetes</taxon>
        <taxon>Agaricomycetidae</taxon>
        <taxon>Agaricales</taxon>
        <taxon>Agaricineae</taxon>
        <taxon>Strophariaceae</taxon>
        <taxon>Agrocybe</taxon>
    </lineage>
</organism>